<evidence type="ECO:0000313" key="3">
    <source>
        <dbReference type="Proteomes" id="UP000095463"/>
    </source>
</evidence>
<dbReference type="Proteomes" id="UP000095463">
    <property type="component" value="Unassembled WGS sequence"/>
</dbReference>
<keyword evidence="1" id="KW-0732">Signal</keyword>
<accession>A0A1E5XJY8</accession>
<reference evidence="2 3" key="1">
    <citation type="journal article" date="2015" name="Genome Announc.">
        <title>Genome Assemblies of Three Soil-Associated Devosia species: D. insulae, D. limi, and D. soli.</title>
        <authorList>
            <person name="Hassan Y.I."/>
            <person name="Lepp D."/>
            <person name="Zhou T."/>
        </authorList>
    </citation>
    <scope>NUCLEOTIDE SEQUENCE [LARGE SCALE GENOMIC DNA]</scope>
    <source>
        <strain evidence="2 3">DS-56</strain>
    </source>
</reference>
<name>A0A1E5XJY8_9HYPH</name>
<sequence>MLKLATVVLCAALSVSLLSSPVLADEAGDLARKHLYEGTIGQGLTELKPFYERQDLEGRFGVGLLSFIQGVEHFAQGLYRHGFASPDAGPIMGAPLAMPVPVNPNPEPLDYDKFRAILQLLVDDMDAARDALLTAGETGDYVVPVEVLKVRIDLDGDGKGSDAESIGNVLNAMFGAATVPGPTDPGAPAPTPPTPPDSTIGFDRADAIWLAGYSQVLAAQADFLLAHDFRALFDTTFHRLFPRAGLPMQDYTRSTGTLMLDPESDNAIADALAAIHHLNWPVTDADRLKRVLSRFKIITGLSRRNWEAILAETDDNRELLPSPKQSGITPDARITDAQVQAWMATLDTADLILDGNLLLPHWRFQKGFDLKAYFESAKKTDLVMLITGYDALPFLKDGPIASAESFAEANAVFGDALIGYAFWFN</sequence>
<evidence type="ECO:0000313" key="2">
    <source>
        <dbReference type="EMBL" id="OEO28901.1"/>
    </source>
</evidence>
<organism evidence="2 3">
    <name type="scientific">Devosia insulae DS-56</name>
    <dbReference type="NCBI Taxonomy" id="1116389"/>
    <lineage>
        <taxon>Bacteria</taxon>
        <taxon>Pseudomonadati</taxon>
        <taxon>Pseudomonadota</taxon>
        <taxon>Alphaproteobacteria</taxon>
        <taxon>Hyphomicrobiales</taxon>
        <taxon>Devosiaceae</taxon>
        <taxon>Devosia</taxon>
    </lineage>
</organism>
<feature type="signal peptide" evidence="1">
    <location>
        <begin position="1"/>
        <end position="24"/>
    </location>
</feature>
<protein>
    <submittedName>
        <fullName evidence="2">Uncharacterized protein</fullName>
    </submittedName>
</protein>
<dbReference type="OrthoDB" id="9815249at2"/>
<proteinExistence type="predicted"/>
<keyword evidence="3" id="KW-1185">Reference proteome</keyword>
<dbReference type="EMBL" id="LAJE02000345">
    <property type="protein sequence ID" value="OEO28901.1"/>
    <property type="molecule type" value="Genomic_DNA"/>
</dbReference>
<comment type="caution">
    <text evidence="2">The sequence shown here is derived from an EMBL/GenBank/DDBJ whole genome shotgun (WGS) entry which is preliminary data.</text>
</comment>
<feature type="chain" id="PRO_5009190191" evidence="1">
    <location>
        <begin position="25"/>
        <end position="425"/>
    </location>
</feature>
<evidence type="ECO:0000256" key="1">
    <source>
        <dbReference type="SAM" id="SignalP"/>
    </source>
</evidence>
<dbReference type="AlphaFoldDB" id="A0A1E5XJY8"/>
<dbReference type="RefSeq" id="WP_069911790.1">
    <property type="nucleotide sequence ID" value="NZ_LAJE02000345.1"/>
</dbReference>
<gene>
    <name evidence="2" type="ORF">VW23_027875</name>
</gene>